<evidence type="ECO:0000256" key="2">
    <source>
        <dbReference type="ARBA" id="ARBA00004401"/>
    </source>
</evidence>
<dbReference type="SUPFAM" id="SSF55486">
    <property type="entry name" value="Metalloproteases ('zincins'), catalytic domain"/>
    <property type="match status" value="2"/>
</dbReference>
<evidence type="ECO:0000256" key="7">
    <source>
        <dbReference type="ARBA" id="ARBA00022833"/>
    </source>
</evidence>
<feature type="domain" description="Peptidase M13 N-terminal" evidence="14">
    <location>
        <begin position="266"/>
        <end position="315"/>
    </location>
</feature>
<evidence type="ECO:0000256" key="8">
    <source>
        <dbReference type="ARBA" id="ARBA00022968"/>
    </source>
</evidence>
<keyword evidence="4" id="KW-0645">Protease</keyword>
<dbReference type="InterPro" id="IPR018497">
    <property type="entry name" value="Peptidase_M13_C"/>
</dbReference>
<evidence type="ECO:0000256" key="9">
    <source>
        <dbReference type="ARBA" id="ARBA00023049"/>
    </source>
</evidence>
<accession>A0A8S0YY12</accession>
<evidence type="ECO:0000256" key="12">
    <source>
        <dbReference type="SAM" id="Phobius"/>
    </source>
</evidence>
<organism evidence="15 16">
    <name type="scientific">Arctia plantaginis</name>
    <name type="common">Wood tiger moth</name>
    <name type="synonym">Phalaena plantaginis</name>
    <dbReference type="NCBI Taxonomy" id="874455"/>
    <lineage>
        <taxon>Eukaryota</taxon>
        <taxon>Metazoa</taxon>
        <taxon>Ecdysozoa</taxon>
        <taxon>Arthropoda</taxon>
        <taxon>Hexapoda</taxon>
        <taxon>Insecta</taxon>
        <taxon>Pterygota</taxon>
        <taxon>Neoptera</taxon>
        <taxon>Endopterygota</taxon>
        <taxon>Lepidoptera</taxon>
        <taxon>Glossata</taxon>
        <taxon>Ditrysia</taxon>
        <taxon>Noctuoidea</taxon>
        <taxon>Erebidae</taxon>
        <taxon>Arctiinae</taxon>
        <taxon>Arctia</taxon>
    </lineage>
</organism>
<keyword evidence="11" id="KW-0325">Glycoprotein</keyword>
<keyword evidence="5" id="KW-0479">Metal-binding</keyword>
<protein>
    <submittedName>
        <fullName evidence="15">Uncharacterized protein</fullName>
    </submittedName>
</protein>
<keyword evidence="6" id="KW-0378">Hydrolase</keyword>
<dbReference type="OrthoDB" id="2438421at2759"/>
<dbReference type="EMBL" id="CADEBD010000171">
    <property type="protein sequence ID" value="CAB3224386.1"/>
    <property type="molecule type" value="Genomic_DNA"/>
</dbReference>
<keyword evidence="9" id="KW-0482">Metalloprotease</keyword>
<dbReference type="Pfam" id="PF01431">
    <property type="entry name" value="Peptidase_M13"/>
    <property type="match status" value="1"/>
</dbReference>
<dbReference type="InterPro" id="IPR000718">
    <property type="entry name" value="Peptidase_M13"/>
</dbReference>
<keyword evidence="8" id="KW-0735">Signal-anchor</keyword>
<dbReference type="Gene3D" id="3.40.390.10">
    <property type="entry name" value="Collagenase (Catalytic Domain)"/>
    <property type="match status" value="2"/>
</dbReference>
<dbReference type="PANTHER" id="PTHR11733:SF238">
    <property type="entry name" value="FI07649P-RELATED"/>
    <property type="match status" value="1"/>
</dbReference>
<evidence type="ECO:0000256" key="5">
    <source>
        <dbReference type="ARBA" id="ARBA00022723"/>
    </source>
</evidence>
<evidence type="ECO:0000256" key="10">
    <source>
        <dbReference type="ARBA" id="ARBA00023157"/>
    </source>
</evidence>
<evidence type="ECO:0000256" key="3">
    <source>
        <dbReference type="ARBA" id="ARBA00007357"/>
    </source>
</evidence>
<dbReference type="Proteomes" id="UP000494256">
    <property type="component" value="Unassembled WGS sequence"/>
</dbReference>
<evidence type="ECO:0000256" key="11">
    <source>
        <dbReference type="ARBA" id="ARBA00023180"/>
    </source>
</evidence>
<evidence type="ECO:0000259" key="13">
    <source>
        <dbReference type="Pfam" id="PF01431"/>
    </source>
</evidence>
<feature type="transmembrane region" description="Helical" evidence="12">
    <location>
        <begin position="21"/>
        <end position="43"/>
    </location>
</feature>
<comment type="subcellular location">
    <subcellularLocation>
        <location evidence="2">Cell membrane</location>
        <topology evidence="2">Single-pass type II membrane protein</topology>
    </subcellularLocation>
</comment>
<dbReference type="AlphaFoldDB" id="A0A8S0YY12"/>
<dbReference type="InterPro" id="IPR042089">
    <property type="entry name" value="Peptidase_M13_dom_2"/>
</dbReference>
<gene>
    <name evidence="15" type="ORF">APLA_LOCUS1930</name>
</gene>
<comment type="caution">
    <text evidence="15">The sequence shown here is derived from an EMBL/GenBank/DDBJ whole genome shotgun (WGS) entry which is preliminary data.</text>
</comment>
<dbReference type="InterPro" id="IPR008753">
    <property type="entry name" value="Peptidase_M13_N"/>
</dbReference>
<comment type="cofactor">
    <cofactor evidence="1">
        <name>Zn(2+)</name>
        <dbReference type="ChEBI" id="CHEBI:29105"/>
    </cofactor>
</comment>
<proteinExistence type="inferred from homology"/>
<keyword evidence="10" id="KW-1015">Disulfide bond</keyword>
<dbReference type="PRINTS" id="PR00786">
    <property type="entry name" value="NEPRILYSIN"/>
</dbReference>
<keyword evidence="12" id="KW-0812">Transmembrane</keyword>
<dbReference type="GO" id="GO:0004222">
    <property type="term" value="F:metalloendopeptidase activity"/>
    <property type="evidence" value="ECO:0007669"/>
    <property type="project" value="InterPro"/>
</dbReference>
<comment type="similarity">
    <text evidence="3">Belongs to the peptidase M13 family.</text>
</comment>
<dbReference type="FunFam" id="3.40.390.10:FF:000076">
    <property type="entry name" value="membrane metallo-endopeptidase-like 1"/>
    <property type="match status" value="1"/>
</dbReference>
<keyword evidence="7" id="KW-0862">Zinc</keyword>
<evidence type="ECO:0000256" key="6">
    <source>
        <dbReference type="ARBA" id="ARBA00022801"/>
    </source>
</evidence>
<evidence type="ECO:0000256" key="1">
    <source>
        <dbReference type="ARBA" id="ARBA00001947"/>
    </source>
</evidence>
<feature type="domain" description="Peptidase M13 N-terminal" evidence="14">
    <location>
        <begin position="471"/>
        <end position="807"/>
    </location>
</feature>
<evidence type="ECO:0000313" key="15">
    <source>
        <dbReference type="EMBL" id="CAB3224386.1"/>
    </source>
</evidence>
<dbReference type="InterPro" id="IPR024079">
    <property type="entry name" value="MetalloPept_cat_dom_sf"/>
</dbReference>
<sequence>MTRMDTRDSQSVTIKPRPKSANLCRFCFTIAVATFVAAIYFVFKSPIESLGDPSDQFTITNIPKTYTRLEDIDPDERDVFQGFRTSFLPPEEIVLARRNSDDTKEFYEGNVTSDIFIWGAPGKQHATPTRVKRMSRFSLHSQGNEQERFQGQPKDVNGEIEDEYVETESKAREDYDDSQYEDDESIESIVRPEMHVDRGPLDDVVEQIRGQPELEEGEMISSVHIYKPSKSFTGIHSFWKGEGDKNAIRTTQAKIMKQFMDADADPCHDFYQYACGNWASLNPIPADKAGYDTFEMLRENLDTVLKDLLEFKPHEKVHCTYPGPHLVLEDNFLINEQSFYNNISAVDRNDHCCNISASEKAQVLNRIRRYLDRKLILSKMKSQFQKYVINTNKRKKERHLKKETNNEIVRRTEEIRFGRRLMMFKRRVKNMHDRKNTTTLHTYVSISTTRRSSGITHPKHETERKEMKNDLAKGDAALKARFLFKSCMNYEILEKRGHQPLLDLLDLLGGWPILNSSWVGTNFDWLELMAKLRLYNNDILISEWVGPDIKNSDEFVIQFDQTSLGLPTRDYFLQDSNKMYLDAYKSYLKTIAKILGGEPKHVDASAEQLIAFEINLAKITSAPEDRRNVSELYRRMSLKKLEELVPQVEWRRYLCIVMNRTVRSDETVVLFALCYVRHLVQLIKETDSRILANYLLWRFVRHRVNNLDDRFQLAKQQFYYILFGREQAPPRWKNCVSQVNSNMGMALGSMFVRKYFDEMSKNDTLTMTREIQQAFRELLAMTNWIDDKTKKLAAHKVDAMMLRIGYPDFILNKKELDDRYKEVRIHPDKYFENILNILQHLTKMEQSRIGQPVNKTLWNTAPAVVNAYYSRNKNQIMFPAGILQPPFYHRHFPRSLNYGGIGVVIGHEITHGFDDKGRLFDCDGNLHRWWSDSAIESFHRRAQCLIDQYGQYVVPEVNMKLDGVNTQGENIADNGGVKQAFRAYLHWVQKHGSAQETLPGLNHTHTQLFFLNFAQVWCGAMRPEAMRNKLKTAVHSPGRFRVIGTLSNSHDFAREFRCKPGSPMNPKHKCTVW</sequence>
<evidence type="ECO:0000256" key="4">
    <source>
        <dbReference type="ARBA" id="ARBA00022670"/>
    </source>
</evidence>
<evidence type="ECO:0000259" key="14">
    <source>
        <dbReference type="Pfam" id="PF05649"/>
    </source>
</evidence>
<feature type="domain" description="Peptidase M13 C-terminal" evidence="13">
    <location>
        <begin position="866"/>
        <end position="1072"/>
    </location>
</feature>
<name>A0A8S0YY12_ARCPL</name>
<keyword evidence="12" id="KW-0472">Membrane</keyword>
<dbReference type="Gene3D" id="1.10.1380.10">
    <property type="entry name" value="Neutral endopeptidase , domain2"/>
    <property type="match status" value="1"/>
</dbReference>
<dbReference type="Pfam" id="PF05649">
    <property type="entry name" value="Peptidase_M13_N"/>
    <property type="match status" value="2"/>
</dbReference>
<dbReference type="PANTHER" id="PTHR11733">
    <property type="entry name" value="ZINC METALLOPROTEASE FAMILY M13 NEPRILYSIN-RELATED"/>
    <property type="match status" value="1"/>
</dbReference>
<evidence type="ECO:0000313" key="16">
    <source>
        <dbReference type="Proteomes" id="UP000494256"/>
    </source>
</evidence>
<dbReference type="GO" id="GO:0005886">
    <property type="term" value="C:plasma membrane"/>
    <property type="evidence" value="ECO:0007669"/>
    <property type="project" value="UniProtKB-SubCell"/>
</dbReference>
<dbReference type="GO" id="GO:0016485">
    <property type="term" value="P:protein processing"/>
    <property type="evidence" value="ECO:0007669"/>
    <property type="project" value="TreeGrafter"/>
</dbReference>
<dbReference type="PROSITE" id="PS51885">
    <property type="entry name" value="NEPRILYSIN"/>
    <property type="match status" value="1"/>
</dbReference>
<reference evidence="15 16" key="1">
    <citation type="submission" date="2020-04" db="EMBL/GenBank/DDBJ databases">
        <authorList>
            <person name="Wallbank WR R."/>
            <person name="Pardo Diaz C."/>
            <person name="Kozak K."/>
            <person name="Martin S."/>
            <person name="Jiggins C."/>
            <person name="Moest M."/>
            <person name="Warren A I."/>
            <person name="Byers J.R.P. K."/>
            <person name="Montejo-Kovacevich G."/>
            <person name="Yen C E."/>
        </authorList>
    </citation>
    <scope>NUCLEOTIDE SEQUENCE [LARGE SCALE GENOMIC DNA]</scope>
</reference>
<keyword evidence="12" id="KW-1133">Transmembrane helix</keyword>
<dbReference type="CDD" id="cd08662">
    <property type="entry name" value="M13"/>
    <property type="match status" value="1"/>
</dbReference>
<dbReference type="GO" id="GO:0046872">
    <property type="term" value="F:metal ion binding"/>
    <property type="evidence" value="ECO:0007669"/>
    <property type="project" value="UniProtKB-KW"/>
</dbReference>